<gene>
    <name evidence="6" type="ordered locus">MPTP_1588</name>
</gene>
<dbReference type="PROSITE" id="PS50949">
    <property type="entry name" value="HTH_GNTR"/>
    <property type="match status" value="1"/>
</dbReference>
<dbReference type="STRING" id="940190.MPTP_1588"/>
<keyword evidence="3" id="KW-0804">Transcription</keyword>
<evidence type="ECO:0000256" key="2">
    <source>
        <dbReference type="ARBA" id="ARBA00023125"/>
    </source>
</evidence>
<dbReference type="Gene3D" id="1.10.10.10">
    <property type="entry name" value="Winged helix-like DNA-binding domain superfamily/Winged helix DNA-binding domain"/>
    <property type="match status" value="1"/>
</dbReference>
<dbReference type="CDD" id="cd07377">
    <property type="entry name" value="WHTH_GntR"/>
    <property type="match status" value="1"/>
</dbReference>
<dbReference type="SMART" id="SM00345">
    <property type="entry name" value="HTH_GNTR"/>
    <property type="match status" value="1"/>
</dbReference>
<dbReference type="RefSeq" id="WP_013774452.1">
    <property type="nucleotide sequence ID" value="NC_015516.1"/>
</dbReference>
<organism evidence="6 7">
    <name type="scientific">Melissococcus plutonius (strain ATCC 35311 / DSM 29964 / CIP 104052 / LMG 20360 / NCIMB 702443)</name>
    <dbReference type="NCBI Taxonomy" id="940190"/>
    <lineage>
        <taxon>Bacteria</taxon>
        <taxon>Bacillati</taxon>
        <taxon>Bacillota</taxon>
        <taxon>Bacilli</taxon>
        <taxon>Lactobacillales</taxon>
        <taxon>Enterococcaceae</taxon>
        <taxon>Melissococcus</taxon>
    </lineage>
</organism>
<reference evidence="6 7" key="1">
    <citation type="journal article" date="2011" name="J. Bacteriol.">
        <title>Complete genome sequence of Melissococcus plutonius ATCC 35311.</title>
        <authorList>
            <person name="Okumura K."/>
            <person name="Arai R."/>
            <person name="Okura M."/>
            <person name="Kirikae T."/>
            <person name="Takamatsu D."/>
            <person name="Osaki M."/>
            <person name="Miyoshi-Akiyama T."/>
        </authorList>
    </citation>
    <scope>NUCLEOTIDE SEQUENCE [LARGE SCALE GENOMIC DNA]</scope>
    <source>
        <strain evidence="7">ATCC 35311 / CIP 104052 / LMG 20360 / NCIMB 702443</strain>
    </source>
</reference>
<name>F3YBY8_MELPT</name>
<dbReference type="Proteomes" id="UP000008456">
    <property type="component" value="Chromosome"/>
</dbReference>
<keyword evidence="1" id="KW-0805">Transcription regulation</keyword>
<keyword evidence="2" id="KW-0238">DNA-binding</keyword>
<dbReference type="GO" id="GO:0003700">
    <property type="term" value="F:DNA-binding transcription factor activity"/>
    <property type="evidence" value="ECO:0007669"/>
    <property type="project" value="InterPro"/>
</dbReference>
<dbReference type="InterPro" id="IPR050679">
    <property type="entry name" value="Bact_HTH_transcr_reg"/>
</dbReference>
<dbReference type="InterPro" id="IPR006037">
    <property type="entry name" value="RCK_C"/>
</dbReference>
<keyword evidence="7" id="KW-1185">Reference proteome</keyword>
<dbReference type="InterPro" id="IPR036388">
    <property type="entry name" value="WH-like_DNA-bd_sf"/>
</dbReference>
<dbReference type="InterPro" id="IPR000524">
    <property type="entry name" value="Tscrpt_reg_HTH_GntR"/>
</dbReference>
<dbReference type="PANTHER" id="PTHR44846:SF17">
    <property type="entry name" value="GNTR-FAMILY TRANSCRIPTIONAL REGULATOR"/>
    <property type="match status" value="1"/>
</dbReference>
<protein>
    <submittedName>
        <fullName evidence="6">Transcriptional regulator, GntR family</fullName>
    </submittedName>
</protein>
<feature type="domain" description="RCK C-terminal" evidence="5">
    <location>
        <begin position="124"/>
        <end position="209"/>
    </location>
</feature>
<feature type="domain" description="HTH gntR-type" evidence="4">
    <location>
        <begin position="10"/>
        <end position="78"/>
    </location>
</feature>
<reference key="2">
    <citation type="submission" date="2011-04" db="EMBL/GenBank/DDBJ databases">
        <title>Whole genome sequence of Melissococcus plutonius ATCC 35311.</title>
        <authorList>
            <person name="Okumura K."/>
            <person name="Arai R."/>
            <person name="Osaki M."/>
            <person name="Okura M."/>
            <person name="Kirikae T."/>
            <person name="Takamatsu D."/>
            <person name="Akiyama T."/>
        </authorList>
    </citation>
    <scope>NUCLEOTIDE SEQUENCE</scope>
    <source>
        <strain>ATCC 35311</strain>
    </source>
</reference>
<evidence type="ECO:0000256" key="1">
    <source>
        <dbReference type="ARBA" id="ARBA00023015"/>
    </source>
</evidence>
<dbReference type="InterPro" id="IPR036721">
    <property type="entry name" value="RCK_C_sf"/>
</dbReference>
<dbReference type="InterPro" id="IPR036390">
    <property type="entry name" value="WH_DNA-bd_sf"/>
</dbReference>
<dbReference type="Pfam" id="PF00392">
    <property type="entry name" value="GntR"/>
    <property type="match status" value="1"/>
</dbReference>
<accession>F3YBY8</accession>
<evidence type="ECO:0000313" key="7">
    <source>
        <dbReference type="Proteomes" id="UP000008456"/>
    </source>
</evidence>
<dbReference type="GO" id="GO:0045892">
    <property type="term" value="P:negative regulation of DNA-templated transcription"/>
    <property type="evidence" value="ECO:0007669"/>
    <property type="project" value="TreeGrafter"/>
</dbReference>
<dbReference type="Pfam" id="PF02080">
    <property type="entry name" value="TrkA_C"/>
    <property type="match status" value="1"/>
</dbReference>
<dbReference type="HOGENOM" id="CLU_112362_0_0_9"/>
<proteinExistence type="predicted"/>
<dbReference type="OrthoDB" id="226679at2"/>
<dbReference type="Gene3D" id="3.30.70.1450">
    <property type="entry name" value="Regulator of K+ conductance, C-terminal domain"/>
    <property type="match status" value="1"/>
</dbReference>
<evidence type="ECO:0000256" key="3">
    <source>
        <dbReference type="ARBA" id="ARBA00023163"/>
    </source>
</evidence>
<dbReference type="AlphaFoldDB" id="F3YBY8"/>
<evidence type="ECO:0000259" key="5">
    <source>
        <dbReference type="PROSITE" id="PS51202"/>
    </source>
</evidence>
<dbReference type="PANTHER" id="PTHR44846">
    <property type="entry name" value="MANNOSYL-D-GLYCERATE TRANSPORT/METABOLISM SYSTEM REPRESSOR MNGR-RELATED"/>
    <property type="match status" value="1"/>
</dbReference>
<dbReference type="GO" id="GO:0008324">
    <property type="term" value="F:monoatomic cation transmembrane transporter activity"/>
    <property type="evidence" value="ECO:0007669"/>
    <property type="project" value="InterPro"/>
</dbReference>
<evidence type="ECO:0000313" key="6">
    <source>
        <dbReference type="EMBL" id="BAK22016.1"/>
    </source>
</evidence>
<dbReference type="PROSITE" id="PS51202">
    <property type="entry name" value="RCK_C"/>
    <property type="match status" value="1"/>
</dbReference>
<dbReference type="KEGG" id="mps:MPTP_1588"/>
<sequence>MLTKKINVTTPKYQMIAVDLASKIADQKLLIGDKIHARSTLANQYGVSPETARKAVSVLVDLEIVQAKHGSGFFVSSIDKAREFVTQYKDVLSLRELKGELIESIQKQKEELNYFSDILDTFVEQTKRFDTINTLHPVSFTLTEEATHLEMTVGDMNLWQNTSATLVAIKHCDELIVSPGPYTKISVDDTIYFVGNESTLQRVQNFFYPQSG</sequence>
<dbReference type="EMBL" id="AP012200">
    <property type="protein sequence ID" value="BAK22016.1"/>
    <property type="molecule type" value="Genomic_DNA"/>
</dbReference>
<dbReference type="GO" id="GO:0003677">
    <property type="term" value="F:DNA binding"/>
    <property type="evidence" value="ECO:0007669"/>
    <property type="project" value="UniProtKB-KW"/>
</dbReference>
<dbReference type="GO" id="GO:0006813">
    <property type="term" value="P:potassium ion transport"/>
    <property type="evidence" value="ECO:0007669"/>
    <property type="project" value="InterPro"/>
</dbReference>
<dbReference type="SUPFAM" id="SSF46785">
    <property type="entry name" value="Winged helix' DNA-binding domain"/>
    <property type="match status" value="1"/>
</dbReference>
<dbReference type="SUPFAM" id="SSF116726">
    <property type="entry name" value="TrkA C-terminal domain-like"/>
    <property type="match status" value="1"/>
</dbReference>
<evidence type="ECO:0000259" key="4">
    <source>
        <dbReference type="PROSITE" id="PS50949"/>
    </source>
</evidence>